<dbReference type="AlphaFoldDB" id="A0A0G0LQX1"/>
<dbReference type="NCBIfam" id="TIGR01951">
    <property type="entry name" value="nusB"/>
    <property type="match status" value="1"/>
</dbReference>
<evidence type="ECO:0000313" key="8">
    <source>
        <dbReference type="EMBL" id="KKQ90380.1"/>
    </source>
</evidence>
<dbReference type="GO" id="GO:0005829">
    <property type="term" value="C:cytosol"/>
    <property type="evidence" value="ECO:0007669"/>
    <property type="project" value="TreeGrafter"/>
</dbReference>
<evidence type="ECO:0000256" key="3">
    <source>
        <dbReference type="ARBA" id="ARBA00022884"/>
    </source>
</evidence>
<comment type="function">
    <text evidence="6">Involved in transcription antitermination. Required for transcription of ribosomal RNA (rRNA) genes. Binds specifically to the boxA antiterminator sequence of the ribosomal RNA (rrn) operons.</text>
</comment>
<evidence type="ECO:0000256" key="5">
    <source>
        <dbReference type="ARBA" id="ARBA00023163"/>
    </source>
</evidence>
<evidence type="ECO:0000259" key="7">
    <source>
        <dbReference type="Pfam" id="PF01029"/>
    </source>
</evidence>
<accession>A0A0G0LQX1</accession>
<keyword evidence="2 6" id="KW-0889">Transcription antitermination</keyword>
<keyword evidence="3 6" id="KW-0694">RNA-binding</keyword>
<dbReference type="SUPFAM" id="SSF48013">
    <property type="entry name" value="NusB-like"/>
    <property type="match status" value="1"/>
</dbReference>
<evidence type="ECO:0000313" key="9">
    <source>
        <dbReference type="Proteomes" id="UP000033934"/>
    </source>
</evidence>
<protein>
    <recommendedName>
        <fullName evidence="6">Transcription antitermination protein NusB</fullName>
    </recommendedName>
    <alternativeName>
        <fullName evidence="6">Antitermination factor NusB</fullName>
    </alternativeName>
</protein>
<organism evidence="8 9">
    <name type="scientific">Berkelbacteria bacterium GW2011_GWA2_38_9</name>
    <dbReference type="NCBI Taxonomy" id="1618334"/>
    <lineage>
        <taxon>Bacteria</taxon>
        <taxon>Candidatus Berkelbacteria</taxon>
    </lineage>
</organism>
<gene>
    <name evidence="6" type="primary">nusB</name>
    <name evidence="8" type="ORF">UT11_C0007G0022</name>
</gene>
<name>A0A0G0LQX1_9BACT</name>
<sequence length="149" mass="17088">MSQSRHLSRIVVMQTLYEWDFRPESKVEDILHRNFTEFEGQVDQVYARKVVEGTIASKDSIDQLIIKAAPDWPIEQVAMIDKNLLRIAIFELLYDQEEEVPPKVSINEAVELGKQFGSESSSKFINGVLGTIYKDHAKKLEPRDLNAPK</sequence>
<evidence type="ECO:0000256" key="6">
    <source>
        <dbReference type="HAMAP-Rule" id="MF_00073"/>
    </source>
</evidence>
<comment type="similarity">
    <text evidence="1 6">Belongs to the NusB family.</text>
</comment>
<evidence type="ECO:0000256" key="1">
    <source>
        <dbReference type="ARBA" id="ARBA00005952"/>
    </source>
</evidence>
<dbReference type="InterPro" id="IPR011605">
    <property type="entry name" value="NusB_fam"/>
</dbReference>
<feature type="domain" description="NusB/RsmB/TIM44" evidence="7">
    <location>
        <begin position="8"/>
        <end position="134"/>
    </location>
</feature>
<dbReference type="Gene3D" id="1.10.940.10">
    <property type="entry name" value="NusB-like"/>
    <property type="match status" value="1"/>
</dbReference>
<dbReference type="PATRIC" id="fig|1618334.3.peg.141"/>
<comment type="caution">
    <text evidence="8">The sequence shown here is derived from an EMBL/GenBank/DDBJ whole genome shotgun (WGS) entry which is preliminary data.</text>
</comment>
<dbReference type="HAMAP" id="MF_00073">
    <property type="entry name" value="NusB"/>
    <property type="match status" value="1"/>
</dbReference>
<dbReference type="PANTHER" id="PTHR11078">
    <property type="entry name" value="N UTILIZATION SUBSTANCE PROTEIN B-RELATED"/>
    <property type="match status" value="1"/>
</dbReference>
<evidence type="ECO:0000256" key="4">
    <source>
        <dbReference type="ARBA" id="ARBA00023015"/>
    </source>
</evidence>
<dbReference type="Pfam" id="PF01029">
    <property type="entry name" value="NusB"/>
    <property type="match status" value="1"/>
</dbReference>
<dbReference type="InterPro" id="IPR035926">
    <property type="entry name" value="NusB-like_sf"/>
</dbReference>
<dbReference type="Proteomes" id="UP000033934">
    <property type="component" value="Unassembled WGS sequence"/>
</dbReference>
<evidence type="ECO:0000256" key="2">
    <source>
        <dbReference type="ARBA" id="ARBA00022814"/>
    </source>
</evidence>
<dbReference type="GO" id="GO:0003723">
    <property type="term" value="F:RNA binding"/>
    <property type="evidence" value="ECO:0007669"/>
    <property type="project" value="UniProtKB-UniRule"/>
</dbReference>
<reference evidence="8 9" key="1">
    <citation type="journal article" date="2015" name="Nature">
        <title>rRNA introns, odd ribosomes, and small enigmatic genomes across a large radiation of phyla.</title>
        <authorList>
            <person name="Brown C.T."/>
            <person name="Hug L.A."/>
            <person name="Thomas B.C."/>
            <person name="Sharon I."/>
            <person name="Castelle C.J."/>
            <person name="Singh A."/>
            <person name="Wilkins M.J."/>
            <person name="Williams K.H."/>
            <person name="Banfield J.F."/>
        </authorList>
    </citation>
    <scope>NUCLEOTIDE SEQUENCE [LARGE SCALE GENOMIC DNA]</scope>
</reference>
<dbReference type="InterPro" id="IPR006027">
    <property type="entry name" value="NusB_RsmB_TIM44"/>
</dbReference>
<dbReference type="GO" id="GO:0006353">
    <property type="term" value="P:DNA-templated transcription termination"/>
    <property type="evidence" value="ECO:0007669"/>
    <property type="project" value="UniProtKB-UniRule"/>
</dbReference>
<keyword evidence="4 6" id="KW-0805">Transcription regulation</keyword>
<proteinExistence type="inferred from homology"/>
<dbReference type="GO" id="GO:0031564">
    <property type="term" value="P:transcription antitermination"/>
    <property type="evidence" value="ECO:0007669"/>
    <property type="project" value="UniProtKB-KW"/>
</dbReference>
<dbReference type="EMBL" id="LBVO01000007">
    <property type="protein sequence ID" value="KKQ90380.1"/>
    <property type="molecule type" value="Genomic_DNA"/>
</dbReference>
<keyword evidence="5 6" id="KW-0804">Transcription</keyword>
<dbReference type="PANTHER" id="PTHR11078:SF3">
    <property type="entry name" value="ANTITERMINATION NUSB DOMAIN-CONTAINING PROTEIN"/>
    <property type="match status" value="1"/>
</dbReference>